<dbReference type="InterPro" id="IPR041492">
    <property type="entry name" value="HAD_2"/>
</dbReference>
<dbReference type="Proteomes" id="UP000182360">
    <property type="component" value="Unassembled WGS sequence"/>
</dbReference>
<gene>
    <name evidence="5" type="ORF">SAMN04487977_109111</name>
</gene>
<dbReference type="CDD" id="cd01427">
    <property type="entry name" value="HAD_like"/>
    <property type="match status" value="1"/>
</dbReference>
<organism evidence="5 6">
    <name type="scientific">Treponema bryantii</name>
    <dbReference type="NCBI Taxonomy" id="163"/>
    <lineage>
        <taxon>Bacteria</taxon>
        <taxon>Pseudomonadati</taxon>
        <taxon>Spirochaetota</taxon>
        <taxon>Spirochaetia</taxon>
        <taxon>Spirochaetales</taxon>
        <taxon>Treponemataceae</taxon>
        <taxon>Treponema</taxon>
    </lineage>
</organism>
<sequence length="211" mass="23466">MNKFDGLILDVDGTIWNTTGIVAEAWNKTIDDSFPQVPHVTADILKGQFGKTMDVIADNLFGVLSEADKKELMKKCCVGEQKALLENTVDITYEGVLQTLNRLYEKIPLFIVSNCQSGYIELVMKKNGITNLIKDIECFGNTGKSKAENIKLVVSRNGLKNPVYVGDTQGDYDACKQAGVPFIWAAYGFGRPETDDYFKKIESFSELESIL</sequence>
<dbReference type="SFLD" id="SFLDG01129">
    <property type="entry name" value="C1.5:_HAD__Beta-PGM__Phosphata"/>
    <property type="match status" value="1"/>
</dbReference>
<dbReference type="SFLD" id="SFLDS00003">
    <property type="entry name" value="Haloacid_Dehalogenase"/>
    <property type="match status" value="1"/>
</dbReference>
<dbReference type="EC" id="3.1.3.18" evidence="4"/>
<dbReference type="InterPro" id="IPR023198">
    <property type="entry name" value="PGP-like_dom2"/>
</dbReference>
<evidence type="ECO:0000256" key="3">
    <source>
        <dbReference type="ARBA" id="ARBA00006171"/>
    </source>
</evidence>
<dbReference type="SUPFAM" id="SSF56784">
    <property type="entry name" value="HAD-like"/>
    <property type="match status" value="1"/>
</dbReference>
<dbReference type="EMBL" id="FOFU01000009">
    <property type="protein sequence ID" value="SEQ73241.1"/>
    <property type="molecule type" value="Genomic_DNA"/>
</dbReference>
<reference evidence="5 6" key="1">
    <citation type="submission" date="2016-10" db="EMBL/GenBank/DDBJ databases">
        <authorList>
            <person name="de Groot N.N."/>
        </authorList>
    </citation>
    <scope>NUCLEOTIDE SEQUENCE [LARGE SCALE GENOMIC DNA]</scope>
    <source>
        <strain evidence="5 6">B25</strain>
    </source>
</reference>
<dbReference type="Pfam" id="PF13419">
    <property type="entry name" value="HAD_2"/>
    <property type="match status" value="1"/>
</dbReference>
<comment type="pathway">
    <text evidence="2">Organic acid metabolism; glycolate biosynthesis; glycolate from 2-phosphoglycolate: step 1/1.</text>
</comment>
<comment type="similarity">
    <text evidence="3">Belongs to the HAD-like hydrolase superfamily. CbbY/CbbZ/Gph/YieH family.</text>
</comment>
<accession>A0A1H9IES8</accession>
<dbReference type="AlphaFoldDB" id="A0A1H9IES8"/>
<dbReference type="PANTHER" id="PTHR43434">
    <property type="entry name" value="PHOSPHOGLYCOLATE PHOSPHATASE"/>
    <property type="match status" value="1"/>
</dbReference>
<dbReference type="Gene3D" id="3.40.50.1000">
    <property type="entry name" value="HAD superfamily/HAD-like"/>
    <property type="match status" value="1"/>
</dbReference>
<dbReference type="InterPro" id="IPR036412">
    <property type="entry name" value="HAD-like_sf"/>
</dbReference>
<protein>
    <recommendedName>
        <fullName evidence="4">phosphoglycolate phosphatase</fullName>
        <ecNumber evidence="4">3.1.3.18</ecNumber>
    </recommendedName>
</protein>
<dbReference type="InterPro" id="IPR050155">
    <property type="entry name" value="HAD-like_hydrolase_sf"/>
</dbReference>
<comment type="catalytic activity">
    <reaction evidence="1">
        <text>2-phosphoglycolate + H2O = glycolate + phosphate</text>
        <dbReference type="Rhea" id="RHEA:14369"/>
        <dbReference type="ChEBI" id="CHEBI:15377"/>
        <dbReference type="ChEBI" id="CHEBI:29805"/>
        <dbReference type="ChEBI" id="CHEBI:43474"/>
        <dbReference type="ChEBI" id="CHEBI:58033"/>
        <dbReference type="EC" id="3.1.3.18"/>
    </reaction>
</comment>
<dbReference type="RefSeq" id="WP_074644909.1">
    <property type="nucleotide sequence ID" value="NZ_AP025286.1"/>
</dbReference>
<dbReference type="GO" id="GO:0006281">
    <property type="term" value="P:DNA repair"/>
    <property type="evidence" value="ECO:0007669"/>
    <property type="project" value="TreeGrafter"/>
</dbReference>
<dbReference type="InterPro" id="IPR006439">
    <property type="entry name" value="HAD-SF_hydro_IA"/>
</dbReference>
<evidence type="ECO:0000313" key="6">
    <source>
        <dbReference type="Proteomes" id="UP000182360"/>
    </source>
</evidence>
<name>A0A1H9IES8_9SPIR</name>
<keyword evidence="6" id="KW-1185">Reference proteome</keyword>
<evidence type="ECO:0000256" key="2">
    <source>
        <dbReference type="ARBA" id="ARBA00004818"/>
    </source>
</evidence>
<dbReference type="Gene3D" id="1.10.150.240">
    <property type="entry name" value="Putative phosphatase, domain 2"/>
    <property type="match status" value="1"/>
</dbReference>
<evidence type="ECO:0000256" key="1">
    <source>
        <dbReference type="ARBA" id="ARBA00000830"/>
    </source>
</evidence>
<evidence type="ECO:0000256" key="4">
    <source>
        <dbReference type="ARBA" id="ARBA00013078"/>
    </source>
</evidence>
<proteinExistence type="inferred from homology"/>
<dbReference type="OrthoDB" id="9792518at2"/>
<dbReference type="NCBIfam" id="TIGR01549">
    <property type="entry name" value="HAD-SF-IA-v1"/>
    <property type="match status" value="1"/>
</dbReference>
<dbReference type="InterPro" id="IPR023214">
    <property type="entry name" value="HAD_sf"/>
</dbReference>
<evidence type="ECO:0000313" key="5">
    <source>
        <dbReference type="EMBL" id="SEQ73241.1"/>
    </source>
</evidence>
<dbReference type="PANTHER" id="PTHR43434:SF1">
    <property type="entry name" value="PHOSPHOGLYCOLATE PHOSPHATASE"/>
    <property type="match status" value="1"/>
</dbReference>
<dbReference type="GO" id="GO:0008967">
    <property type="term" value="F:phosphoglycolate phosphatase activity"/>
    <property type="evidence" value="ECO:0007669"/>
    <property type="project" value="UniProtKB-EC"/>
</dbReference>